<comment type="pathway">
    <text evidence="6">Cofactor biosynthesis; adenosylcobalamin biosynthesis; adenosylcobalamin from cob(II)yrinate a,c-diamide: step 5/7.</text>
</comment>
<feature type="binding site" evidence="19">
    <location>
        <position position="83"/>
    </location>
    <ligand>
        <name>GTP</name>
        <dbReference type="ChEBI" id="CHEBI:37565"/>
    </ligand>
</feature>
<dbReference type="InterPro" id="IPR003203">
    <property type="entry name" value="CobU/CobP"/>
</dbReference>
<dbReference type="RefSeq" id="WP_072867050.1">
    <property type="nucleotide sequence ID" value="NZ_FQZM01000004.1"/>
</dbReference>
<proteinExistence type="inferred from homology"/>
<evidence type="ECO:0000256" key="14">
    <source>
        <dbReference type="ARBA" id="ARBA00022840"/>
    </source>
</evidence>
<sequence length="188" mass="20535">MALVLVLGGARSGKSSFAEQLAATSGSRVVYVATAAAGDDEMARRIVNHRRRRPAGWLTVEETHRLERVIREYESKADVLLIDCLTMWVTNLLLNDSLPAYGSTAEDKESFILEQARQLGGTAAASPARIIMVANEVGWGLVPDNALGRSFRDVAGRVNQLLAQEAEEVYLVVAGLPVEIKSLVFKRR</sequence>
<comment type="similarity">
    <text evidence="7">Belongs to the CobU/CobP family.</text>
</comment>
<evidence type="ECO:0000313" key="20">
    <source>
        <dbReference type="EMBL" id="SHI45451.1"/>
    </source>
</evidence>
<evidence type="ECO:0000256" key="4">
    <source>
        <dbReference type="ARBA" id="ARBA00003889"/>
    </source>
</evidence>
<dbReference type="PIRSF" id="PIRSF006135">
    <property type="entry name" value="CobU"/>
    <property type="match status" value="1"/>
</dbReference>
<evidence type="ECO:0000256" key="17">
    <source>
        <dbReference type="ARBA" id="ARBA00030571"/>
    </source>
</evidence>
<dbReference type="PANTHER" id="PTHR34848">
    <property type="match status" value="1"/>
</dbReference>
<evidence type="ECO:0000256" key="2">
    <source>
        <dbReference type="ARBA" id="ARBA00000711"/>
    </source>
</evidence>
<evidence type="ECO:0000256" key="3">
    <source>
        <dbReference type="ARBA" id="ARBA00001522"/>
    </source>
</evidence>
<evidence type="ECO:0000256" key="12">
    <source>
        <dbReference type="ARBA" id="ARBA00022741"/>
    </source>
</evidence>
<evidence type="ECO:0000256" key="18">
    <source>
        <dbReference type="PIRSR" id="PIRSR006135-1"/>
    </source>
</evidence>
<evidence type="ECO:0000256" key="5">
    <source>
        <dbReference type="ARBA" id="ARBA00004692"/>
    </source>
</evidence>
<evidence type="ECO:0000256" key="15">
    <source>
        <dbReference type="ARBA" id="ARBA00023134"/>
    </source>
</evidence>
<gene>
    <name evidence="20" type="ORF">SAMN02745219_00359</name>
</gene>
<feature type="binding site" evidence="19">
    <location>
        <begin position="50"/>
        <end position="53"/>
    </location>
    <ligand>
        <name>GTP</name>
        <dbReference type="ChEBI" id="CHEBI:37565"/>
    </ligand>
</feature>
<evidence type="ECO:0000256" key="10">
    <source>
        <dbReference type="ARBA" id="ARBA00022573"/>
    </source>
</evidence>
<evidence type="ECO:0000256" key="6">
    <source>
        <dbReference type="ARBA" id="ARBA00005159"/>
    </source>
</evidence>
<organism evidence="20 21">
    <name type="scientific">Desulfofundulus thermosubterraneus DSM 16057</name>
    <dbReference type="NCBI Taxonomy" id="1121432"/>
    <lineage>
        <taxon>Bacteria</taxon>
        <taxon>Bacillati</taxon>
        <taxon>Bacillota</taxon>
        <taxon>Clostridia</taxon>
        <taxon>Eubacteriales</taxon>
        <taxon>Peptococcaceae</taxon>
        <taxon>Desulfofundulus</taxon>
    </lineage>
</organism>
<keyword evidence="10" id="KW-0169">Cobalamin biosynthesis</keyword>
<accession>A0A1M6B9N3</accession>
<dbReference type="EC" id="2.7.1.156" evidence="8"/>
<dbReference type="Gene3D" id="3.40.50.300">
    <property type="entry name" value="P-loop containing nucleotide triphosphate hydrolases"/>
    <property type="match status" value="1"/>
</dbReference>
<keyword evidence="21" id="KW-1185">Reference proteome</keyword>
<reference evidence="21" key="1">
    <citation type="submission" date="2016-11" db="EMBL/GenBank/DDBJ databases">
        <authorList>
            <person name="Varghese N."/>
            <person name="Submissions S."/>
        </authorList>
    </citation>
    <scope>NUCLEOTIDE SEQUENCE [LARGE SCALE GENOMIC DNA]</scope>
    <source>
        <strain evidence="21">DSM 16057</strain>
    </source>
</reference>
<dbReference type="UniPathway" id="UPA00148">
    <property type="reaction ID" value="UER00236"/>
</dbReference>
<dbReference type="Proteomes" id="UP000184529">
    <property type="component" value="Unassembled WGS sequence"/>
</dbReference>
<keyword evidence="20" id="KW-0548">Nucleotidyltransferase</keyword>
<keyword evidence="13 20" id="KW-0418">Kinase</keyword>
<evidence type="ECO:0000256" key="1">
    <source>
        <dbReference type="ARBA" id="ARBA00000312"/>
    </source>
</evidence>
<keyword evidence="15 19" id="KW-0342">GTP-binding</keyword>
<evidence type="ECO:0000256" key="9">
    <source>
        <dbReference type="ARBA" id="ARBA00012523"/>
    </source>
</evidence>
<evidence type="ECO:0000256" key="19">
    <source>
        <dbReference type="PIRSR" id="PIRSR006135-2"/>
    </source>
</evidence>
<feature type="active site" description="GMP-histidine intermediate" evidence="18">
    <location>
        <position position="49"/>
    </location>
</feature>
<name>A0A1M6B9N3_9FIRM</name>
<comment type="catalytic activity">
    <reaction evidence="2">
        <text>adenosylcob(III)inamide phosphate + GTP + H(+) = adenosylcob(III)inamide-GDP + diphosphate</text>
        <dbReference type="Rhea" id="RHEA:22712"/>
        <dbReference type="ChEBI" id="CHEBI:15378"/>
        <dbReference type="ChEBI" id="CHEBI:33019"/>
        <dbReference type="ChEBI" id="CHEBI:37565"/>
        <dbReference type="ChEBI" id="CHEBI:58502"/>
        <dbReference type="ChEBI" id="CHEBI:60487"/>
        <dbReference type="EC" id="2.7.7.62"/>
    </reaction>
</comment>
<evidence type="ECO:0000256" key="11">
    <source>
        <dbReference type="ARBA" id="ARBA00022679"/>
    </source>
</evidence>
<dbReference type="GO" id="GO:0009236">
    <property type="term" value="P:cobalamin biosynthetic process"/>
    <property type="evidence" value="ECO:0007669"/>
    <property type="project" value="UniProtKB-UniPathway"/>
</dbReference>
<dbReference type="CDD" id="cd00544">
    <property type="entry name" value="CobU"/>
    <property type="match status" value="1"/>
</dbReference>
<dbReference type="EC" id="2.7.7.62" evidence="9"/>
<evidence type="ECO:0000256" key="16">
    <source>
        <dbReference type="ARBA" id="ARBA00029570"/>
    </source>
</evidence>
<evidence type="ECO:0000256" key="13">
    <source>
        <dbReference type="ARBA" id="ARBA00022777"/>
    </source>
</evidence>
<feature type="binding site" evidence="19">
    <location>
        <begin position="33"/>
        <end position="35"/>
    </location>
    <ligand>
        <name>GTP</name>
        <dbReference type="ChEBI" id="CHEBI:37565"/>
    </ligand>
</feature>
<dbReference type="NCBIfam" id="NF004469">
    <property type="entry name" value="PRK05800.1"/>
    <property type="match status" value="1"/>
</dbReference>
<dbReference type="GO" id="GO:0005525">
    <property type="term" value="F:GTP binding"/>
    <property type="evidence" value="ECO:0007669"/>
    <property type="project" value="UniProtKB-KW"/>
</dbReference>
<dbReference type="EMBL" id="FQZM01000004">
    <property type="protein sequence ID" value="SHI45451.1"/>
    <property type="molecule type" value="Genomic_DNA"/>
</dbReference>
<dbReference type="Pfam" id="PF02283">
    <property type="entry name" value="CobU"/>
    <property type="match status" value="1"/>
</dbReference>
<feature type="binding site" evidence="19">
    <location>
        <begin position="8"/>
        <end position="15"/>
    </location>
    <ligand>
        <name>GTP</name>
        <dbReference type="ChEBI" id="CHEBI:37565"/>
    </ligand>
</feature>
<dbReference type="OrthoDB" id="9799422at2"/>
<dbReference type="AlphaFoldDB" id="A0A1M6B9N3"/>
<evidence type="ECO:0000256" key="8">
    <source>
        <dbReference type="ARBA" id="ARBA00012016"/>
    </source>
</evidence>
<dbReference type="GO" id="GO:0043752">
    <property type="term" value="F:adenosylcobinamide kinase activity"/>
    <property type="evidence" value="ECO:0007669"/>
    <property type="project" value="UniProtKB-EC"/>
</dbReference>
<keyword evidence="14" id="KW-0067">ATP-binding</keyword>
<dbReference type="STRING" id="1121432.SAMN02745219_00359"/>
<evidence type="ECO:0000256" key="7">
    <source>
        <dbReference type="ARBA" id="ARBA00007490"/>
    </source>
</evidence>
<feature type="binding site" evidence="19">
    <location>
        <position position="61"/>
    </location>
    <ligand>
        <name>GTP</name>
        <dbReference type="ChEBI" id="CHEBI:37565"/>
    </ligand>
</feature>
<dbReference type="PANTHER" id="PTHR34848:SF1">
    <property type="entry name" value="BIFUNCTIONAL ADENOSYLCOBALAMIN BIOSYNTHESIS PROTEIN COBU"/>
    <property type="match status" value="1"/>
</dbReference>
<dbReference type="GO" id="GO:0005524">
    <property type="term" value="F:ATP binding"/>
    <property type="evidence" value="ECO:0007669"/>
    <property type="project" value="UniProtKB-KW"/>
</dbReference>
<protein>
    <recommendedName>
        <fullName evidence="16">Adenosylcobinamide kinase</fullName>
        <ecNumber evidence="8">2.7.1.156</ecNumber>
        <ecNumber evidence="9">2.7.7.62</ecNumber>
    </recommendedName>
    <alternativeName>
        <fullName evidence="17">Adenosylcobinamide-phosphate guanylyltransferase</fullName>
    </alternativeName>
</protein>
<comment type="function">
    <text evidence="4">Catalyzes ATP-dependent phosphorylation of adenosylcobinamide and addition of GMP to adenosylcobinamide phosphate.</text>
</comment>
<dbReference type="GO" id="GO:0008820">
    <property type="term" value="F:cobinamide phosphate guanylyltransferase activity"/>
    <property type="evidence" value="ECO:0007669"/>
    <property type="project" value="UniProtKB-EC"/>
</dbReference>
<comment type="catalytic activity">
    <reaction evidence="3">
        <text>adenosylcob(III)inamide + GTP = adenosylcob(III)inamide phosphate + GDP + H(+)</text>
        <dbReference type="Rhea" id="RHEA:15765"/>
        <dbReference type="ChEBI" id="CHEBI:2480"/>
        <dbReference type="ChEBI" id="CHEBI:15378"/>
        <dbReference type="ChEBI" id="CHEBI:37565"/>
        <dbReference type="ChEBI" id="CHEBI:58189"/>
        <dbReference type="ChEBI" id="CHEBI:58502"/>
        <dbReference type="EC" id="2.7.1.156"/>
    </reaction>
</comment>
<keyword evidence="11 20" id="KW-0808">Transferase</keyword>
<keyword evidence="12 19" id="KW-0547">Nucleotide-binding</keyword>
<evidence type="ECO:0000313" key="21">
    <source>
        <dbReference type="Proteomes" id="UP000184529"/>
    </source>
</evidence>
<comment type="pathway">
    <text evidence="5">Cofactor biosynthesis; adenosylcobalamin biosynthesis; adenosylcobalamin from cob(II)yrinate a,c-diamide: step 6/7.</text>
</comment>
<dbReference type="SUPFAM" id="SSF52540">
    <property type="entry name" value="P-loop containing nucleoside triphosphate hydrolases"/>
    <property type="match status" value="1"/>
</dbReference>
<comment type="catalytic activity">
    <reaction evidence="1">
        <text>adenosylcob(III)inamide + ATP = adenosylcob(III)inamide phosphate + ADP + H(+)</text>
        <dbReference type="Rhea" id="RHEA:15769"/>
        <dbReference type="ChEBI" id="CHEBI:2480"/>
        <dbReference type="ChEBI" id="CHEBI:15378"/>
        <dbReference type="ChEBI" id="CHEBI:30616"/>
        <dbReference type="ChEBI" id="CHEBI:58502"/>
        <dbReference type="ChEBI" id="CHEBI:456216"/>
        <dbReference type="EC" id="2.7.1.156"/>
    </reaction>
</comment>
<dbReference type="InterPro" id="IPR027417">
    <property type="entry name" value="P-loop_NTPase"/>
</dbReference>